<dbReference type="InterPro" id="IPR044855">
    <property type="entry name" value="CoA-Trfase_III_dom3_sf"/>
</dbReference>
<dbReference type="SUPFAM" id="SSF89796">
    <property type="entry name" value="CoA-transferase family III (CaiB/BaiF)"/>
    <property type="match status" value="1"/>
</dbReference>
<dbReference type="EMBL" id="QHHU01000021">
    <property type="protein sequence ID" value="RSM44233.1"/>
    <property type="molecule type" value="Genomic_DNA"/>
</dbReference>
<sequence>MAGRARGGRGRRVVVPGDGRFAVSALAGLRVLDLSRVLAGPFCAQMLADHGAEVIKVEAPSGDETRRWGPPFADAAETMSTYYEGLNRNKANLQLDLRVEEARAVLHDLIADADVVVENFKAGTMQRWGLGYETRLAEEFPRLVYCRISGYGVDGPLGGLPGYDAVLQAYGGLMSVNGERDGDPLRVGVPIVDITAAHQAFAGILLALVERSVSGRGQLVDITLLDAVLSLMHPHSAAYLRAGVVAERLGAAHSSVAPYQVFATAGQGTLFVAAASDAQFAALTDVLGRPELADDVRFRRNRDRVTNREDLVAELRPLFLAVGADDLAEKLAERGVPAAPVNNVAEALTSPQARHRAMVVDDGGYRGVGVPIKLSRSAPVPPRAPAPPGADTARVLAEHGYTPDDIAVLRRSGALGQLPLA</sequence>
<dbReference type="OrthoDB" id="9797653at2"/>
<dbReference type="Pfam" id="PF02515">
    <property type="entry name" value="CoA_transf_3"/>
    <property type="match status" value="1"/>
</dbReference>
<dbReference type="InterPro" id="IPR003673">
    <property type="entry name" value="CoA-Trfase_fam_III"/>
</dbReference>
<dbReference type="Proteomes" id="UP000286716">
    <property type="component" value="Unassembled WGS sequence"/>
</dbReference>
<dbReference type="InterPro" id="IPR023606">
    <property type="entry name" value="CoA-Trfase_III_dom_1_sf"/>
</dbReference>
<dbReference type="InterPro" id="IPR050483">
    <property type="entry name" value="CoA-transferase_III_domain"/>
</dbReference>
<dbReference type="GO" id="GO:0008410">
    <property type="term" value="F:CoA-transferase activity"/>
    <property type="evidence" value="ECO:0007669"/>
    <property type="project" value="TreeGrafter"/>
</dbReference>
<dbReference type="Gene3D" id="3.30.1540.10">
    <property type="entry name" value="formyl-coa transferase, domain 3"/>
    <property type="match status" value="1"/>
</dbReference>
<reference evidence="2 3" key="1">
    <citation type="submission" date="2018-05" db="EMBL/GenBank/DDBJ databases">
        <title>Evolution of GPA BGCs.</title>
        <authorList>
            <person name="Waglechner N."/>
            <person name="Wright G.D."/>
        </authorList>
    </citation>
    <scope>NUCLEOTIDE SEQUENCE [LARGE SCALE GENOMIC DNA]</scope>
    <source>
        <strain evidence="2 3">DSM 5908</strain>
    </source>
</reference>
<organism evidence="2 3">
    <name type="scientific">Amycolatopsis balhimycina DSM 5908</name>
    <dbReference type="NCBI Taxonomy" id="1081091"/>
    <lineage>
        <taxon>Bacteria</taxon>
        <taxon>Bacillati</taxon>
        <taxon>Actinomycetota</taxon>
        <taxon>Actinomycetes</taxon>
        <taxon>Pseudonocardiales</taxon>
        <taxon>Pseudonocardiaceae</taxon>
        <taxon>Amycolatopsis</taxon>
    </lineage>
</organism>
<dbReference type="PANTHER" id="PTHR48207:SF3">
    <property type="entry name" value="SUCCINATE--HYDROXYMETHYLGLUTARATE COA-TRANSFERASE"/>
    <property type="match status" value="1"/>
</dbReference>
<keyword evidence="3" id="KW-1185">Reference proteome</keyword>
<gene>
    <name evidence="2" type="ORF">DMA12_16975</name>
</gene>
<proteinExistence type="predicted"/>
<comment type="caution">
    <text evidence="2">The sequence shown here is derived from an EMBL/GenBank/DDBJ whole genome shotgun (WGS) entry which is preliminary data.</text>
</comment>
<evidence type="ECO:0000313" key="2">
    <source>
        <dbReference type="EMBL" id="RSM44233.1"/>
    </source>
</evidence>
<evidence type="ECO:0000313" key="3">
    <source>
        <dbReference type="Proteomes" id="UP000286716"/>
    </source>
</evidence>
<dbReference type="Gene3D" id="3.40.50.10540">
    <property type="entry name" value="Crotonobetainyl-coa:carnitine coa-transferase, domain 1"/>
    <property type="match status" value="1"/>
</dbReference>
<dbReference type="AlphaFoldDB" id="A0A428WMF4"/>
<evidence type="ECO:0000256" key="1">
    <source>
        <dbReference type="ARBA" id="ARBA00022679"/>
    </source>
</evidence>
<dbReference type="PANTHER" id="PTHR48207">
    <property type="entry name" value="SUCCINATE--HYDROXYMETHYLGLUTARATE COA-TRANSFERASE"/>
    <property type="match status" value="1"/>
</dbReference>
<name>A0A428WMF4_AMYBA</name>
<keyword evidence="1 2" id="KW-0808">Transferase</keyword>
<protein>
    <submittedName>
        <fullName evidence="2">CoA transferase</fullName>
    </submittedName>
</protein>
<accession>A0A428WMF4</accession>